<feature type="region of interest" description="Disordered" evidence="1">
    <location>
        <begin position="1"/>
        <end position="100"/>
    </location>
</feature>
<keyword evidence="4" id="KW-1185">Reference proteome</keyword>
<name>A0A2J7ZJL2_9CHLO</name>
<gene>
    <name evidence="3" type="ORF">TSOC_013737</name>
</gene>
<evidence type="ECO:0000313" key="4">
    <source>
        <dbReference type="Proteomes" id="UP000236333"/>
    </source>
</evidence>
<keyword evidence="2" id="KW-1133">Transmembrane helix</keyword>
<dbReference type="AlphaFoldDB" id="A0A2J7ZJL2"/>
<organism evidence="3 4">
    <name type="scientific">Tetrabaena socialis</name>
    <dbReference type="NCBI Taxonomy" id="47790"/>
    <lineage>
        <taxon>Eukaryota</taxon>
        <taxon>Viridiplantae</taxon>
        <taxon>Chlorophyta</taxon>
        <taxon>core chlorophytes</taxon>
        <taxon>Chlorophyceae</taxon>
        <taxon>CS clade</taxon>
        <taxon>Chlamydomonadales</taxon>
        <taxon>Tetrabaenaceae</taxon>
        <taxon>Tetrabaena</taxon>
    </lineage>
</organism>
<feature type="compositionally biased region" description="Low complexity" evidence="1">
    <location>
        <begin position="26"/>
        <end position="39"/>
    </location>
</feature>
<dbReference type="EMBL" id="PGGS01001408">
    <property type="protein sequence ID" value="PNH00440.1"/>
    <property type="molecule type" value="Genomic_DNA"/>
</dbReference>
<feature type="transmembrane region" description="Helical" evidence="2">
    <location>
        <begin position="106"/>
        <end position="125"/>
    </location>
</feature>
<proteinExistence type="predicted"/>
<sequence>MQQAGDLGSPLTERIIKTVGRGGPGSSPSPARSSGGTPAPSGPPKTPAPATDVKKIASVPLPDDEESEPYASSDSDAQLPLSPGQQPAPPTTSGSSSSGSGGSQGLWLFAMLSVVATLLIGVLLVPCADAGLYSAVRTPNYEHLCKELVRAHGRTADAAWHLYAQAAERAAELHSKLPPPAQQLLARARCAVEDAHAAALPLLSKPLAEAQQRLLPVQERALRVWRQATREAFTRLAPLLEAALAHAAAPSPIPIACISQADFLGLLDQSPAVQQHGQELWHAAARQVASKRKAPVWVITCGSEAEHLAVVGGLFSAASSFFRIEGAAYSLPDHAGTLQAELVGYLKTDPAGLVLVAQPDRLHPNSVAVLNAAMSEGGHLQMHGVPVATERALYVVLLEGVSSGAEGEAAVKDQLTRAMTEADPDAGDDAAAIARSFRRRLDAVLPARRLP</sequence>
<evidence type="ECO:0000256" key="1">
    <source>
        <dbReference type="SAM" id="MobiDB-lite"/>
    </source>
</evidence>
<dbReference type="OrthoDB" id="545528at2759"/>
<accession>A0A2J7ZJL2</accession>
<keyword evidence="2" id="KW-0472">Membrane</keyword>
<comment type="caution">
    <text evidence="3">The sequence shown here is derived from an EMBL/GenBank/DDBJ whole genome shotgun (WGS) entry which is preliminary data.</text>
</comment>
<evidence type="ECO:0000256" key="2">
    <source>
        <dbReference type="SAM" id="Phobius"/>
    </source>
</evidence>
<protein>
    <submittedName>
        <fullName evidence="3">Uncharacterized protein</fullName>
    </submittedName>
</protein>
<evidence type="ECO:0000313" key="3">
    <source>
        <dbReference type="EMBL" id="PNH00440.1"/>
    </source>
</evidence>
<keyword evidence="2" id="KW-0812">Transmembrane</keyword>
<dbReference type="Proteomes" id="UP000236333">
    <property type="component" value="Unassembled WGS sequence"/>
</dbReference>
<reference evidence="3 4" key="1">
    <citation type="journal article" date="2017" name="Mol. Biol. Evol.">
        <title>The 4-celled Tetrabaena socialis nuclear genome reveals the essential components for genetic control of cell number at the origin of multicellularity in the volvocine lineage.</title>
        <authorList>
            <person name="Featherston J."/>
            <person name="Arakaki Y."/>
            <person name="Hanschen E.R."/>
            <person name="Ferris P.J."/>
            <person name="Michod R.E."/>
            <person name="Olson B.J.S.C."/>
            <person name="Nozaki H."/>
            <person name="Durand P.M."/>
        </authorList>
    </citation>
    <scope>NUCLEOTIDE SEQUENCE [LARGE SCALE GENOMIC DNA]</scope>
    <source>
        <strain evidence="3 4">NIES-571</strain>
    </source>
</reference>